<dbReference type="GO" id="GO:0003968">
    <property type="term" value="F:RNA-directed RNA polymerase activity"/>
    <property type="evidence" value="ECO:0007669"/>
    <property type="project" value="UniProtKB-KW"/>
</dbReference>
<keyword evidence="4" id="KW-0548">Nucleotidyltransferase</keyword>
<name>A0A1S6PCZ9_9REOV</name>
<sequence>MYINRLLDSDLAHVVARAKWKSNGSADACRNVAEMDALLERMEDIFLERRQTVVQTAMPLITEYRMKWAESYWMSIIDKFKIKPDLRLYRECVKRAKSNALNPRRDFLDTYTIDEKHPFHNVLLGRQIETMTYGLLKTVEWYNFFCFLTNGSCAELKFIAGLVYKSGGSPFKVKRGDNSIIEDTKLFYNIQNIVECCLNICDLRFSLNFPVVELYTSRDQTMRLEIIRLDDILDEIALRIPVSPKIICSEIKKYLTFAIRVGGAYAVRQATFDHGGVTHADRKTTNTFTKIEFDGSSFFEPFMKTQSMMETEREGRDVLKKYGLIKLERMIDTYLHTSLIKTSCDHFTAISSFLHRLMSVSGYGRALNYSSSPRSAEPLVKDELGLAEEIKNIILSLDRQAIEKGFLPPTGGRWIPTCIASWKSTSAGVKGLKANIIVNGKSKRVRISKKTAVGAFLGPKAFTRKYLQIKNSKEQPGGVGFRDVPYKPTRAIYVIPISNLCAQIAVISHIVDFASTKGKNSGLISKDIDPSHFTTGSNATSGIRVFDNMDTIKASGSIDTLALGTDLSSFDAHCISWNFRKPMLSALAHAGAGRVYGPENITQQEMLHYAFGKGIIEESYWDNGREPIIYIKEEDMPFFDGLGRYIHETEIHESSTLYRILPGAKSIPKGRIKIFDIDNAIKDGVQFQSEKLSIGVRMDGADLVYLTSEASGEKSTLTMNTIANLAMQRKALLALKRTTFGSIFTPMFQKGVGDDAEWIGRLGRVSDPSIIQDAVNVLEETYAKMGHIFSPSKTFILPMSAEFVQTFARFGLYLPRDQIPVIASEKPRDIRNPVAFLNSFKSILLAKQARGMNSDYAFMLYYIHFRKITELSLKRHKLTIMSPEFIYLAVPLIEDVFIKVANLQCERESERITNIRENVIIFRYSTSVCYIPVTSGGGGLNPILMGIIHSPAFFYQFISYYPRDFQKMMIATYHFMTNRELNDGSETGNRSGRNCDRIKLGDDFTPFSPQQLFSRGVMDNLEHTKTLNIGRLDAHNVPRTIMMNGLQMEKFMHVETNFIREEYAERFVLHMKDKLHRIAPKHDEWILNFKFILDENSNVPDSHSFWNGLCAEYSFLIRTCKIATQVNRISGTSDRMRAIISRDPVLRSIRTPDEIISILDKYGVVTPADREVGLVILLRMGFESSVANSLLDLRFSAQDDAIQEKTYGMFADDFLSSLNIMTRERLESVSFPNGFDHLAKKLLFAFGSQYQLFTTFFFGKNYILSEIKDIITDSDPNSIRKFTLFPRTLRKLLQTRRNKIGILSSFVNDLNAAPGVVDHNIITPKATT</sequence>
<protein>
    <recommendedName>
        <fullName evidence="1">RNA-directed RNA polymerase</fullName>
        <ecNumber evidence="1">2.7.7.48</ecNumber>
    </recommendedName>
</protein>
<keyword evidence="2" id="KW-0696">RNA-directed RNA polymerase</keyword>
<accession>A0A1S6PCZ9</accession>
<dbReference type="EC" id="2.7.7.48" evidence="1"/>
<reference evidence="5" key="1">
    <citation type="submission" date="2016-09" db="EMBL/GenBank/DDBJ databases">
        <title>Genome sequences of viruses found in moths in Washington state.</title>
        <authorList>
            <person name="Greninger A.L."/>
            <person name="Makhsous N."/>
            <person name="Shean R."/>
            <person name="Jerome K."/>
            <person name="Droppers D."/>
        </authorList>
    </citation>
    <scope>NUCLEOTIDE SEQUENCE</scope>
    <source>
        <strain evidence="5">J13</strain>
    </source>
</reference>
<evidence type="ECO:0000256" key="4">
    <source>
        <dbReference type="ARBA" id="ARBA00022695"/>
    </source>
</evidence>
<evidence type="ECO:0000256" key="3">
    <source>
        <dbReference type="ARBA" id="ARBA00022679"/>
    </source>
</evidence>
<evidence type="ECO:0000256" key="1">
    <source>
        <dbReference type="ARBA" id="ARBA00012494"/>
    </source>
</evidence>
<proteinExistence type="predicted"/>
<dbReference type="GO" id="GO:0006351">
    <property type="term" value="P:DNA-templated transcription"/>
    <property type="evidence" value="ECO:0007669"/>
    <property type="project" value="InterPro"/>
</dbReference>
<organism evidence="5">
    <name type="scientific">Morris orbivirus</name>
    <dbReference type="NCBI Taxonomy" id="1963252"/>
    <lineage>
        <taxon>Viruses</taxon>
        <taxon>Riboviria</taxon>
        <taxon>Orthornavirae</taxon>
        <taxon>Duplornaviricota</taxon>
        <taxon>Resentoviricetes</taxon>
        <taxon>Reovirales</taxon>
        <taxon>Sedoreoviridae</taxon>
        <taxon>Orbivirus</taxon>
    </lineage>
</organism>
<keyword evidence="3" id="KW-0808">Transferase</keyword>
<dbReference type="InterPro" id="IPR043502">
    <property type="entry name" value="DNA/RNA_pol_sf"/>
</dbReference>
<evidence type="ECO:0000256" key="2">
    <source>
        <dbReference type="ARBA" id="ARBA00022484"/>
    </source>
</evidence>
<dbReference type="InterPro" id="IPR008723">
    <property type="entry name" value="RNA_pol_orbivir"/>
</dbReference>
<evidence type="ECO:0000313" key="5">
    <source>
        <dbReference type="EMBL" id="AQU42768.1"/>
    </source>
</evidence>
<dbReference type="GO" id="GO:0003723">
    <property type="term" value="F:RNA binding"/>
    <property type="evidence" value="ECO:0007669"/>
    <property type="project" value="InterPro"/>
</dbReference>
<dbReference type="EMBL" id="KX907618">
    <property type="protein sequence ID" value="AQU42768.1"/>
    <property type="molecule type" value="Genomic_RNA"/>
</dbReference>
<dbReference type="SUPFAM" id="SSF56672">
    <property type="entry name" value="DNA/RNA polymerases"/>
    <property type="match status" value="1"/>
</dbReference>
<dbReference type="Pfam" id="PF05788">
    <property type="entry name" value="Orbi_VP1"/>
    <property type="match status" value="2"/>
</dbReference>